<dbReference type="GO" id="GO:0140680">
    <property type="term" value="F:histone H3K36me/H3K36me2 demethylase activity"/>
    <property type="evidence" value="ECO:0007669"/>
    <property type="project" value="UniProtKB-EC"/>
</dbReference>
<dbReference type="PROSITE" id="PS01359">
    <property type="entry name" value="ZF_PHD_1"/>
    <property type="match status" value="1"/>
</dbReference>
<dbReference type="InterPro" id="IPR019787">
    <property type="entry name" value="Znf_PHD-finger"/>
</dbReference>
<dbReference type="SUPFAM" id="SSF51197">
    <property type="entry name" value="Clavaminate synthase-like"/>
    <property type="match status" value="1"/>
</dbReference>
<keyword evidence="13" id="KW-0408">Iron</keyword>
<keyword evidence="8 19" id="KW-0863">Zinc-finger</keyword>
<comment type="function">
    <text evidence="2">Histone demethylase that specifically demethylates 'Lys-36' of histone H3, thereby playing a central role in histone code.</text>
</comment>
<dbReference type="GO" id="GO:0005634">
    <property type="term" value="C:nucleus"/>
    <property type="evidence" value="ECO:0007669"/>
    <property type="project" value="UniProtKB-SubCell"/>
</dbReference>
<dbReference type="InterPro" id="IPR041070">
    <property type="entry name" value="JHD"/>
</dbReference>
<gene>
    <name evidence="23" type="primary">JHD1</name>
    <name evidence="23" type="ORF">A0J61_05395</name>
</gene>
<keyword evidence="14" id="KW-0805">Transcription regulation</keyword>
<evidence type="ECO:0000256" key="6">
    <source>
        <dbReference type="ARBA" id="ARBA00015153"/>
    </source>
</evidence>
<evidence type="ECO:0000256" key="12">
    <source>
        <dbReference type="ARBA" id="ARBA00023002"/>
    </source>
</evidence>
<dbReference type="CDD" id="cd15517">
    <property type="entry name" value="PHD_TCF19_like"/>
    <property type="match status" value="1"/>
</dbReference>
<dbReference type="PROSITE" id="PS51184">
    <property type="entry name" value="JMJC"/>
    <property type="match status" value="1"/>
</dbReference>
<keyword evidence="9" id="KW-0862">Zinc</keyword>
<feature type="compositionally biased region" description="Acidic residues" evidence="20">
    <location>
        <begin position="520"/>
        <end position="529"/>
    </location>
</feature>
<reference evidence="23 24" key="1">
    <citation type="submission" date="2016-03" db="EMBL/GenBank/DDBJ databases">
        <title>Choanephora cucurbitarum.</title>
        <authorList>
            <person name="Min B."/>
            <person name="Park H."/>
            <person name="Park J.-H."/>
            <person name="Shin H.-D."/>
            <person name="Choi I.-G."/>
        </authorList>
    </citation>
    <scope>NUCLEOTIDE SEQUENCE [LARGE SCALE GENOMIC DNA]</scope>
    <source>
        <strain evidence="23 24">KUS-F28377</strain>
    </source>
</reference>
<sequence length="611" mass="70304">MVGTTTQCPYCPSSESVDSLEWIQCNACHVWYHSKCLQLDNVALIDRFHCPKCIQAHGPSTYKEPLQQRKSNRSQARLNYADLNEGKSTGDEQIWGKLLSVKSFAKDKFKRYKASDVNMQLLRSTGLKEPFVIERNEPELDMKMPSPNLDVYDIARLVGGDDLPVEVIDVATQSELPGWTMGRWANYFHSKKRDRIRNVISLEISGSDLADQITRPKIVRELDWIDLMWPVHDHPEEFPKVQLYCLMGTKNSYTDFHIDFGGSSVFYHILSGRKTFYFIEPTSTNLKKYQKWSSSSEQSTTFLGDLVKQCFSVELRAGNTMIIPSGWIHAVYTPEDAIVIGGNFLHTFGVATQLQVHEIEQATEVPLKFQFPYYRRLNWYALAKFDTWLMDEKKRKEFSYDELVNMALLASFLKSELIKSDAPMSEKGMITQHSRKAHQIPDSVSQPTVLAEHVLNLVKQAIAESDTLSSPKASKPKKSSQKISIKLSQPRQQTAYEEENDDDLEDEYEEDYFDKDDEEFEVEHDEDDIIPTSHHTQERKRRSRQKSESRKMSKIADESSSDEDDMGTRKKSNTAKSLSGLFSNRKRSSNTLMPKSTKQRLLDRISNSKKY</sequence>
<evidence type="ECO:0000256" key="7">
    <source>
        <dbReference type="ARBA" id="ARBA00022723"/>
    </source>
</evidence>
<evidence type="ECO:0000256" key="10">
    <source>
        <dbReference type="ARBA" id="ARBA00022853"/>
    </source>
</evidence>
<name>A0A1C7NBU8_9FUNG</name>
<dbReference type="Pfam" id="PF02373">
    <property type="entry name" value="JmjC"/>
    <property type="match status" value="1"/>
</dbReference>
<dbReference type="SMART" id="SM00558">
    <property type="entry name" value="JmjC"/>
    <property type="match status" value="1"/>
</dbReference>
<dbReference type="SMART" id="SM00249">
    <property type="entry name" value="PHD"/>
    <property type="match status" value="1"/>
</dbReference>
<keyword evidence="11" id="KW-0223">Dioxygenase</keyword>
<evidence type="ECO:0000256" key="13">
    <source>
        <dbReference type="ARBA" id="ARBA00023004"/>
    </source>
</evidence>
<evidence type="ECO:0000256" key="18">
    <source>
        <dbReference type="ARBA" id="ARBA00047915"/>
    </source>
</evidence>
<evidence type="ECO:0000256" key="11">
    <source>
        <dbReference type="ARBA" id="ARBA00022964"/>
    </source>
</evidence>
<evidence type="ECO:0000256" key="5">
    <source>
        <dbReference type="ARBA" id="ARBA00013246"/>
    </source>
</evidence>
<dbReference type="InParanoid" id="A0A1C7NBU8"/>
<comment type="similarity">
    <text evidence="4">Belongs to the JHDM1 histone demethylase family.</text>
</comment>
<keyword evidence="24" id="KW-1185">Reference proteome</keyword>
<evidence type="ECO:0000313" key="24">
    <source>
        <dbReference type="Proteomes" id="UP000093000"/>
    </source>
</evidence>
<keyword evidence="10" id="KW-0156">Chromatin regulator</keyword>
<keyword evidence="12" id="KW-0560">Oxidoreductase</keyword>
<evidence type="ECO:0000256" key="3">
    <source>
        <dbReference type="ARBA" id="ARBA00004123"/>
    </source>
</evidence>
<evidence type="ECO:0000256" key="8">
    <source>
        <dbReference type="ARBA" id="ARBA00022771"/>
    </source>
</evidence>
<accession>A0A1C7NBU8</accession>
<feature type="compositionally biased region" description="Basic and acidic residues" evidence="20">
    <location>
        <begin position="545"/>
        <end position="557"/>
    </location>
</feature>
<dbReference type="STRING" id="101091.A0A1C7NBU8"/>
<evidence type="ECO:0000256" key="19">
    <source>
        <dbReference type="PROSITE-ProRule" id="PRU00146"/>
    </source>
</evidence>
<dbReference type="InterPro" id="IPR001965">
    <property type="entry name" value="Znf_PHD"/>
</dbReference>
<feature type="domain" description="JmjC" evidence="22">
    <location>
        <begin position="204"/>
        <end position="361"/>
    </location>
</feature>
<evidence type="ECO:0000313" key="23">
    <source>
        <dbReference type="EMBL" id="OBZ86565.1"/>
    </source>
</evidence>
<comment type="caution">
    <text evidence="23">The sequence shown here is derived from an EMBL/GenBank/DDBJ whole genome shotgun (WGS) entry which is preliminary data.</text>
</comment>
<dbReference type="PROSITE" id="PS50016">
    <property type="entry name" value="ZF_PHD_2"/>
    <property type="match status" value="1"/>
</dbReference>
<evidence type="ECO:0000256" key="14">
    <source>
        <dbReference type="ARBA" id="ARBA00023015"/>
    </source>
</evidence>
<evidence type="ECO:0000256" key="16">
    <source>
        <dbReference type="ARBA" id="ARBA00023242"/>
    </source>
</evidence>
<evidence type="ECO:0000256" key="20">
    <source>
        <dbReference type="SAM" id="MobiDB-lite"/>
    </source>
</evidence>
<evidence type="ECO:0000256" key="4">
    <source>
        <dbReference type="ARBA" id="ARBA00008037"/>
    </source>
</evidence>
<evidence type="ECO:0000256" key="1">
    <source>
        <dbReference type="ARBA" id="ARBA00001954"/>
    </source>
</evidence>
<evidence type="ECO:0000256" key="15">
    <source>
        <dbReference type="ARBA" id="ARBA00023163"/>
    </source>
</evidence>
<comment type="subcellular location">
    <subcellularLocation>
        <location evidence="3">Nucleus</location>
    </subcellularLocation>
</comment>
<evidence type="ECO:0000256" key="17">
    <source>
        <dbReference type="ARBA" id="ARBA00031083"/>
    </source>
</evidence>
<dbReference type="AlphaFoldDB" id="A0A1C7NBU8"/>
<comment type="cofactor">
    <cofactor evidence="1">
        <name>Fe(2+)</name>
        <dbReference type="ChEBI" id="CHEBI:29033"/>
    </cofactor>
</comment>
<keyword evidence="16" id="KW-0539">Nucleus</keyword>
<dbReference type="SUPFAM" id="SSF57903">
    <property type="entry name" value="FYVE/PHD zinc finger"/>
    <property type="match status" value="1"/>
</dbReference>
<dbReference type="EMBL" id="LUGH01000289">
    <property type="protein sequence ID" value="OBZ86565.1"/>
    <property type="molecule type" value="Genomic_DNA"/>
</dbReference>
<proteinExistence type="inferred from homology"/>
<comment type="catalytic activity">
    <reaction evidence="18">
        <text>N(6),N(6)-dimethyl-L-lysyl(36)-[histone H3] + 2 2-oxoglutarate + 2 O2 = L-lysyl(36)-[histone H3] + 2 formaldehyde + 2 succinate + 2 CO2</text>
        <dbReference type="Rhea" id="RHEA:42032"/>
        <dbReference type="Rhea" id="RHEA-COMP:9785"/>
        <dbReference type="Rhea" id="RHEA-COMP:9787"/>
        <dbReference type="ChEBI" id="CHEBI:15379"/>
        <dbReference type="ChEBI" id="CHEBI:16526"/>
        <dbReference type="ChEBI" id="CHEBI:16810"/>
        <dbReference type="ChEBI" id="CHEBI:16842"/>
        <dbReference type="ChEBI" id="CHEBI:29969"/>
        <dbReference type="ChEBI" id="CHEBI:30031"/>
        <dbReference type="ChEBI" id="CHEBI:61976"/>
        <dbReference type="EC" id="1.14.11.27"/>
    </reaction>
</comment>
<dbReference type="InterPro" id="IPR050690">
    <property type="entry name" value="JHDM1_Histone_Demethylase"/>
</dbReference>
<feature type="region of interest" description="Disordered" evidence="20">
    <location>
        <begin position="520"/>
        <end position="611"/>
    </location>
</feature>
<dbReference type="PANTHER" id="PTHR23123">
    <property type="entry name" value="PHD/F-BOX CONTAINING PROTEIN"/>
    <property type="match status" value="1"/>
</dbReference>
<dbReference type="InterPro" id="IPR019786">
    <property type="entry name" value="Zinc_finger_PHD-type_CS"/>
</dbReference>
<keyword evidence="15" id="KW-0804">Transcription</keyword>
<feature type="domain" description="PHD-type" evidence="21">
    <location>
        <begin position="5"/>
        <end position="56"/>
    </location>
</feature>
<dbReference type="GO" id="GO:0008270">
    <property type="term" value="F:zinc ion binding"/>
    <property type="evidence" value="ECO:0007669"/>
    <property type="project" value="UniProtKB-KW"/>
</dbReference>
<evidence type="ECO:0000256" key="2">
    <source>
        <dbReference type="ARBA" id="ARBA00003909"/>
    </source>
</evidence>
<evidence type="ECO:0000259" key="21">
    <source>
        <dbReference type="PROSITE" id="PS50016"/>
    </source>
</evidence>
<feature type="compositionally biased region" description="Acidic residues" evidence="20">
    <location>
        <begin position="496"/>
        <end position="506"/>
    </location>
</feature>
<dbReference type="InterPro" id="IPR003347">
    <property type="entry name" value="JmjC_dom"/>
</dbReference>
<dbReference type="InterPro" id="IPR011011">
    <property type="entry name" value="Znf_FYVE_PHD"/>
</dbReference>
<dbReference type="Pfam" id="PF17811">
    <property type="entry name" value="JHD"/>
    <property type="match status" value="1"/>
</dbReference>
<evidence type="ECO:0000256" key="9">
    <source>
        <dbReference type="ARBA" id="ARBA00022833"/>
    </source>
</evidence>
<keyword evidence="7" id="KW-0479">Metal-binding</keyword>
<organism evidence="23 24">
    <name type="scientific">Choanephora cucurbitarum</name>
    <dbReference type="NCBI Taxonomy" id="101091"/>
    <lineage>
        <taxon>Eukaryota</taxon>
        <taxon>Fungi</taxon>
        <taxon>Fungi incertae sedis</taxon>
        <taxon>Mucoromycota</taxon>
        <taxon>Mucoromycotina</taxon>
        <taxon>Mucoromycetes</taxon>
        <taxon>Mucorales</taxon>
        <taxon>Mucorineae</taxon>
        <taxon>Choanephoraceae</taxon>
        <taxon>Choanephoroideae</taxon>
        <taxon>Choanephora</taxon>
    </lineage>
</organism>
<dbReference type="EC" id="1.14.11.27" evidence="5"/>
<feature type="region of interest" description="Disordered" evidence="20">
    <location>
        <begin position="466"/>
        <end position="506"/>
    </location>
</feature>
<dbReference type="OrthoDB" id="5876800at2759"/>
<dbReference type="Proteomes" id="UP000093000">
    <property type="component" value="Unassembled WGS sequence"/>
</dbReference>
<protein>
    <recommendedName>
        <fullName evidence="6">JmjC domain-containing histone demethylation protein 1</fullName>
        <ecNumber evidence="5">1.14.11.27</ecNumber>
    </recommendedName>
    <alternativeName>
        <fullName evidence="17">[Histone-H3]-lysine-36 demethylase 1</fullName>
    </alternativeName>
</protein>
<dbReference type="Gene3D" id="2.60.120.650">
    <property type="entry name" value="Cupin"/>
    <property type="match status" value="1"/>
</dbReference>
<evidence type="ECO:0000259" key="22">
    <source>
        <dbReference type="PROSITE" id="PS51184"/>
    </source>
</evidence>